<evidence type="ECO:0000313" key="1">
    <source>
        <dbReference type="EMBL" id="SBT10643.1"/>
    </source>
</evidence>
<proteinExistence type="predicted"/>
<sequence length="218" mass="23993">MSEKVTPTGLALLRVPFPAHQISRLPKPTKRQTEEVKANFKAGIRCKECGQWHHPDVVHLDYVGHAALTDRLLEADSAWNWEFAAANQDGTPIIDKDGGIWIRLTVCGVTRLGYGDAPDKTGGNAMKERIGDALRNAAMRFGAALDLWHKGELHVSDDDKGPDMITAAHIANITALIDEVKADKDAFLKYCKLNAIEDMPLLQYPSAIKALEAKRKSS</sequence>
<protein>
    <recommendedName>
        <fullName evidence="3">Rad52/22 double-strand break repair protein</fullName>
    </recommendedName>
</protein>
<organism evidence="1 2">
    <name type="scientific">Candidatus Propionivibrio aalborgensis</name>
    <dbReference type="NCBI Taxonomy" id="1860101"/>
    <lineage>
        <taxon>Bacteria</taxon>
        <taxon>Pseudomonadati</taxon>
        <taxon>Pseudomonadota</taxon>
        <taxon>Betaproteobacteria</taxon>
        <taxon>Rhodocyclales</taxon>
        <taxon>Rhodocyclaceae</taxon>
        <taxon>Propionivibrio</taxon>
    </lineage>
</organism>
<evidence type="ECO:0008006" key="3">
    <source>
        <dbReference type="Google" id="ProtNLM"/>
    </source>
</evidence>
<dbReference type="EMBL" id="FLQY01000364">
    <property type="protein sequence ID" value="SBT10643.1"/>
    <property type="molecule type" value="Genomic_DNA"/>
</dbReference>
<dbReference type="RefSeq" id="WP_186412221.1">
    <property type="nucleotide sequence ID" value="NZ_FLQY01000364.1"/>
</dbReference>
<evidence type="ECO:0000313" key="2">
    <source>
        <dbReference type="Proteomes" id="UP000199600"/>
    </source>
</evidence>
<dbReference type="Proteomes" id="UP000199600">
    <property type="component" value="Unassembled WGS sequence"/>
</dbReference>
<name>A0A1A8Y2M3_9RHOO</name>
<accession>A0A1A8Y2M3</accession>
<keyword evidence="2" id="KW-1185">Reference proteome</keyword>
<reference evidence="1 2" key="1">
    <citation type="submission" date="2016-06" db="EMBL/GenBank/DDBJ databases">
        <authorList>
            <person name="Kjaerup R.B."/>
            <person name="Dalgaard T.S."/>
            <person name="Juul-Madsen H.R."/>
        </authorList>
    </citation>
    <scope>NUCLEOTIDE SEQUENCE [LARGE SCALE GENOMIC DNA]</scope>
    <source>
        <strain evidence="1">2</strain>
    </source>
</reference>
<dbReference type="AlphaFoldDB" id="A0A1A8Y2M3"/>
<gene>
    <name evidence="1" type="ORF">PROAA_610003</name>
</gene>